<accession>A0AA42LCY7</accession>
<sequence length="127" mass="14761">MEIGMSYYHILIEVNDHISTIEQTRDIEFLNIEDISPFLHSILIPYFNEQEVELEDENVAYDEILHLEVKQTLLPIEHLVEEEQKQLPSDTDVTITAYEIFNDRDLSQDVTAVIFDILEAVKLDSAP</sequence>
<reference evidence="1" key="1">
    <citation type="submission" date="2022-09" db="EMBL/GenBank/DDBJ databases">
        <title>Intensive care unit water sources are persistently colonized with multi-drug resistant bacteria and are the site of extensive horizontal gene transfer of antibiotic resistance genes.</title>
        <authorList>
            <person name="Diorio-Toth L."/>
        </authorList>
    </citation>
    <scope>NUCLEOTIDE SEQUENCE</scope>
    <source>
        <strain evidence="1">GD04005</strain>
    </source>
</reference>
<evidence type="ECO:0000313" key="2">
    <source>
        <dbReference type="Proteomes" id="UP001159329"/>
    </source>
</evidence>
<organism evidence="1 2">
    <name type="scientific">Acinetobacter courvalinii</name>
    <dbReference type="NCBI Taxonomy" id="280147"/>
    <lineage>
        <taxon>Bacteria</taxon>
        <taxon>Pseudomonadati</taxon>
        <taxon>Pseudomonadota</taxon>
        <taxon>Gammaproteobacteria</taxon>
        <taxon>Moraxellales</taxon>
        <taxon>Moraxellaceae</taxon>
        <taxon>Acinetobacter</taxon>
    </lineage>
</organism>
<dbReference type="EMBL" id="JAOEEO010000011">
    <property type="protein sequence ID" value="MDH0565631.1"/>
    <property type="molecule type" value="Genomic_DNA"/>
</dbReference>
<protein>
    <submittedName>
        <fullName evidence="1">Uncharacterized protein</fullName>
    </submittedName>
</protein>
<gene>
    <name evidence="1" type="ORF">N7644_18355</name>
</gene>
<dbReference type="Proteomes" id="UP001159329">
    <property type="component" value="Unassembled WGS sequence"/>
</dbReference>
<comment type="caution">
    <text evidence="1">The sequence shown here is derived from an EMBL/GenBank/DDBJ whole genome shotgun (WGS) entry which is preliminary data.</text>
</comment>
<evidence type="ECO:0000313" key="1">
    <source>
        <dbReference type="EMBL" id="MDH0565631.1"/>
    </source>
</evidence>
<dbReference type="RefSeq" id="WP_279696979.1">
    <property type="nucleotide sequence ID" value="NZ_JAOEEO010000011.1"/>
</dbReference>
<name>A0AA42LCY7_9GAMM</name>
<dbReference type="AlphaFoldDB" id="A0AA42LCY7"/>
<proteinExistence type="predicted"/>